<feature type="region of interest" description="Disordered" evidence="6">
    <location>
        <begin position="972"/>
        <end position="1002"/>
    </location>
</feature>
<dbReference type="Pfam" id="PF14580">
    <property type="entry name" value="LRR_9"/>
    <property type="match status" value="1"/>
</dbReference>
<dbReference type="GO" id="GO:0006508">
    <property type="term" value="P:proteolysis"/>
    <property type="evidence" value="ECO:0007669"/>
    <property type="project" value="TreeGrafter"/>
</dbReference>
<dbReference type="GO" id="GO:0004222">
    <property type="term" value="F:metalloendopeptidase activity"/>
    <property type="evidence" value="ECO:0007669"/>
    <property type="project" value="TreeGrafter"/>
</dbReference>
<dbReference type="SMART" id="SM00369">
    <property type="entry name" value="LRR_TYP"/>
    <property type="match status" value="6"/>
</dbReference>
<keyword evidence="4" id="KW-0732">Signal</keyword>
<dbReference type="SMART" id="SM00365">
    <property type="entry name" value="LRR_SD22"/>
    <property type="match status" value="7"/>
</dbReference>
<organism evidence="8 9">
    <name type="scientific">Cirrhinus molitorella</name>
    <name type="common">mud carp</name>
    <dbReference type="NCBI Taxonomy" id="172907"/>
    <lineage>
        <taxon>Eukaryota</taxon>
        <taxon>Metazoa</taxon>
        <taxon>Chordata</taxon>
        <taxon>Craniata</taxon>
        <taxon>Vertebrata</taxon>
        <taxon>Euteleostomi</taxon>
        <taxon>Actinopterygii</taxon>
        <taxon>Neopterygii</taxon>
        <taxon>Teleostei</taxon>
        <taxon>Ostariophysi</taxon>
        <taxon>Cypriniformes</taxon>
        <taxon>Cyprinidae</taxon>
        <taxon>Labeoninae</taxon>
        <taxon>Labeonini</taxon>
        <taxon>Cirrhinus</taxon>
    </lineage>
</organism>
<feature type="compositionally biased region" description="Polar residues" evidence="6">
    <location>
        <begin position="567"/>
        <end position="577"/>
    </location>
</feature>
<dbReference type="InterPro" id="IPR000884">
    <property type="entry name" value="TSP1_rpt"/>
</dbReference>
<feature type="compositionally biased region" description="Polar residues" evidence="6">
    <location>
        <begin position="538"/>
        <end position="556"/>
    </location>
</feature>
<accession>A0AA88PZR7</accession>
<dbReference type="Pfam" id="PF19030">
    <property type="entry name" value="TSP1_ADAMTS"/>
    <property type="match status" value="6"/>
</dbReference>
<dbReference type="GO" id="GO:0005576">
    <property type="term" value="C:extracellular region"/>
    <property type="evidence" value="ECO:0007669"/>
    <property type="project" value="UniProtKB-SubCell"/>
</dbReference>
<reference evidence="8" key="1">
    <citation type="submission" date="2023-08" db="EMBL/GenBank/DDBJ databases">
        <title>Chromosome-level Genome Assembly of mud carp (Cirrhinus molitorella).</title>
        <authorList>
            <person name="Liu H."/>
        </authorList>
    </citation>
    <scope>NUCLEOTIDE SEQUENCE</scope>
    <source>
        <strain evidence="8">Prfri</strain>
        <tissue evidence="8">Muscle</tissue>
    </source>
</reference>
<dbReference type="FunFam" id="2.60.120.830:FF:000001">
    <property type="entry name" value="A disintegrin and metalloproteinase with thrombospondin motifs 1"/>
    <property type="match status" value="1"/>
</dbReference>
<feature type="compositionally biased region" description="Polar residues" evidence="6">
    <location>
        <begin position="1290"/>
        <end position="1303"/>
    </location>
</feature>
<evidence type="ECO:0000313" key="8">
    <source>
        <dbReference type="EMBL" id="KAK2894370.1"/>
    </source>
</evidence>
<sequence>MGLSSVENEVMLLQDVTDVSRILMMSGTDTNTLQWRADVRELCGRKARACSADMRSHKQQDGHHKASSGRFLPPAVHSYKQHLAAVRSLLPDRLTHRPVSSYFFKVTSKLDLRLSSDLQKALNVDSVKPNPSRTDARLQISLRRAPVLSCDGELSAADRSVFSLPVALPVGMVGDLGPQAYRVKRAAHSAGSTSSQSKTALSQMRGSLRDSSVPCFLSAFSFRDDITCCPERLDLDRRGLTNVPHLDGAQNLRLLNMQHNHITHLQDLLHLQRLVFLDLYDNRVIDMSGVSSLTSLRVLLLGKNRIQRICDVDGLTKLDVLDLHSNQISQIENVSHLSKLRLLNLSGNRITRVENLRGLNCLTELNLRHNSIMSVTDVENLPRLQRLFLSANSISRFDALACLWLCRSLSELSVDGNPVALESCYRQTLLRCCSPHLQLLDMKRVTEEERRTASVSTRKEDEKKKESHKQAAHKERRRLAIQNAAQQWEGLRACLELPAQNGTKEDVSPDNSPAHSPAQTNGNTQETSPDEPKRLSPLTVSAGGNESRLRSTSRPNSPRDPRPQDASGPSVQSLSMSDSHLAELDGETLRLFGPGALETLERCWGVQTAASVTTVAFRYIHFDSIIPMFLRIRLKFPNLTHLMFMETSITHLPQLAALAQVRRLEQISVHPEGNPVVGLTLWRSFLIYRLQHLNLQKINGAEVTMNEIMASERMFGALGHVAATETPRCRLLLLLEESRKRQLQFLLDGRGRRSGQSPEELKENGKQLGDGLSRALFNYPSRLTDGPEEGEAGVSERSAMVQQYLRGLIHRASAHCVKADALQKIWPSLFGEIVRDCVLEMRDRQAFRHTSLQRLHGKSQTVTVILWLVFMCHHTTRQIRSDPQQAGSEGASSKSWSSWGSWGECSRSCGRGVQEQTRVCLPQYPSATHNTASETPNHRRMSTSRYGWSRANSSRIGPGSYGYGRMPFVTPLQKESSRTSHKQRRSASNLPRQSYRTHQRNPYQNTRYHTAAGQQMNTAAVQTRPYSPLPNTSCPGAPNRHKICNSMACPSPSRPIRELQCSTFNKLPFMGRLYHWEPFNDVSSEQRCELNCRAVGFRFYVRQADRVIDGTPCGQNQTSVCVAGKCQSAGCDDLLGSGKVPDKCGVCGGDNSACKLVSGLFQPSLSKVGYHKIVEIPPGATKINVTEMVKSRNYLALLSRSGRSIINGNWAIDRPGMYEGVGTMFTYRRPNEISSTAGESFLAEGPTNEILDVYMIYQQPNPGVHYEFIMPSKNAVDAPRLKENHLEVNVVNSQDGSDANGRSTPEDRERSGVRYPPPVPDNQLPAAPPSTKAREYNWKLSGTTDCSASCGQGSRFTVFICVHRVTHAQVQISLCDSSTKPSPQEEPCNTQPCPAFWDIGEWSECSKTCSLGMQHRQVLCRQPYANRTMNVHSSHCRHLERPETSSSCQLKICSEWQIRSDWSPCSVPCGVGQRSREVHCVSNVGDIVADEECNMKLRPSDVENCDAGACTKSWFFSDWSAQCSADCGAGLRTRSVQCLNNHISSLPLEGCGSQRPTEVQPCNNGPCESRTEWFTGPWSQCSAECGSGSQQRAVACLMRSDEGLSIMPVYECSSLDKPLSQQSCFIKTCGAKWYHTDWSACSKTCETGYRVREVRCLSDEMMTSDRCEETLKPHDKEECHPEPCLPLIDEKCRDKYFNCNVVVQARLCVYDYYQKACCASCTRVAQRSSAHWRQRS</sequence>
<dbReference type="InterPro" id="IPR050439">
    <property type="entry name" value="ADAMTS_ADAMTS-like"/>
</dbReference>
<dbReference type="PROSITE" id="PS51450">
    <property type="entry name" value="LRR"/>
    <property type="match status" value="6"/>
</dbReference>
<dbReference type="SUPFAM" id="SSF82895">
    <property type="entry name" value="TSP-1 type 1 repeat"/>
    <property type="match status" value="7"/>
</dbReference>
<comment type="caution">
    <text evidence="8">The sequence shown here is derived from an EMBL/GenBank/DDBJ whole genome shotgun (WGS) entry which is preliminary data.</text>
</comment>
<dbReference type="Pfam" id="PF00090">
    <property type="entry name" value="TSP_1"/>
    <property type="match status" value="1"/>
</dbReference>
<dbReference type="Pfam" id="PF05986">
    <property type="entry name" value="ADAMTS_spacer1"/>
    <property type="match status" value="1"/>
</dbReference>
<dbReference type="Pfam" id="PF08686">
    <property type="entry name" value="PLAC"/>
    <property type="match status" value="1"/>
</dbReference>
<feature type="region of interest" description="Disordered" evidence="6">
    <location>
        <begin position="927"/>
        <end position="951"/>
    </location>
</feature>
<dbReference type="InterPro" id="IPR010909">
    <property type="entry name" value="PLAC"/>
</dbReference>
<dbReference type="Gene3D" id="2.60.120.830">
    <property type="match status" value="1"/>
</dbReference>
<dbReference type="Proteomes" id="UP001187343">
    <property type="component" value="Unassembled WGS sequence"/>
</dbReference>
<dbReference type="Gene3D" id="2.20.100.10">
    <property type="entry name" value="Thrombospondin type-1 (TSP1) repeat"/>
    <property type="match status" value="7"/>
</dbReference>
<keyword evidence="5" id="KW-0677">Repeat</keyword>
<keyword evidence="2" id="KW-0964">Secreted</keyword>
<feature type="compositionally biased region" description="Low complexity" evidence="6">
    <location>
        <begin position="886"/>
        <end position="901"/>
    </location>
</feature>
<feature type="compositionally biased region" description="Polar residues" evidence="6">
    <location>
        <begin position="509"/>
        <end position="527"/>
    </location>
</feature>
<evidence type="ECO:0000259" key="7">
    <source>
        <dbReference type="PROSITE" id="PS50900"/>
    </source>
</evidence>
<dbReference type="Pfam" id="PF19236">
    <property type="entry name" value="ADAMTS_CR_3"/>
    <property type="match status" value="1"/>
</dbReference>
<dbReference type="InterPro" id="IPR032675">
    <property type="entry name" value="LRR_dom_sf"/>
</dbReference>
<proteinExistence type="predicted"/>
<dbReference type="InterPro" id="IPR036383">
    <property type="entry name" value="TSP1_rpt_sf"/>
</dbReference>
<feature type="domain" description="PLAC" evidence="7">
    <location>
        <begin position="1688"/>
        <end position="1725"/>
    </location>
</feature>
<evidence type="ECO:0000256" key="2">
    <source>
        <dbReference type="ARBA" id="ARBA00022525"/>
    </source>
</evidence>
<dbReference type="InterPro" id="IPR003591">
    <property type="entry name" value="Leu-rich_rpt_typical-subtyp"/>
</dbReference>
<dbReference type="PROSITE" id="PS50900">
    <property type="entry name" value="PLAC"/>
    <property type="match status" value="1"/>
</dbReference>
<dbReference type="PROSITE" id="PS50092">
    <property type="entry name" value="TSP1"/>
    <property type="match status" value="5"/>
</dbReference>
<dbReference type="EMBL" id="JAUYZG010000011">
    <property type="protein sequence ID" value="KAK2894370.1"/>
    <property type="molecule type" value="Genomic_DNA"/>
</dbReference>
<dbReference type="FunFam" id="2.20.100.10:FF:000005">
    <property type="entry name" value="ADAM metallopeptidase with thrombospondin type 1 motif 9"/>
    <property type="match status" value="1"/>
</dbReference>
<keyword evidence="3" id="KW-0433">Leucine-rich repeat</keyword>
<evidence type="ECO:0000256" key="3">
    <source>
        <dbReference type="ARBA" id="ARBA00022614"/>
    </source>
</evidence>
<feature type="region of interest" description="Disordered" evidence="6">
    <location>
        <begin position="1290"/>
        <end position="1331"/>
    </location>
</feature>
<keyword evidence="9" id="KW-1185">Reference proteome</keyword>
<feature type="compositionally biased region" description="Basic and acidic residues" evidence="6">
    <location>
        <begin position="446"/>
        <end position="473"/>
    </location>
</feature>
<dbReference type="PANTHER" id="PTHR13723:SF319">
    <property type="entry name" value="THROMBOSPONDIN TYPE 1 DOMAIN CONTAINING 4"/>
    <property type="match status" value="1"/>
</dbReference>
<gene>
    <name evidence="8" type="ORF">Q8A67_011599</name>
</gene>
<dbReference type="GO" id="GO:0030198">
    <property type="term" value="P:extracellular matrix organization"/>
    <property type="evidence" value="ECO:0007669"/>
    <property type="project" value="TreeGrafter"/>
</dbReference>
<name>A0AA88PZR7_9TELE</name>
<evidence type="ECO:0000313" key="9">
    <source>
        <dbReference type="Proteomes" id="UP001187343"/>
    </source>
</evidence>
<feature type="compositionally biased region" description="Polar residues" evidence="6">
    <location>
        <begin position="986"/>
        <end position="1002"/>
    </location>
</feature>
<evidence type="ECO:0000256" key="4">
    <source>
        <dbReference type="ARBA" id="ARBA00022729"/>
    </source>
</evidence>
<protein>
    <recommendedName>
        <fullName evidence="7">PLAC domain-containing protein</fullName>
    </recommendedName>
</protein>
<feature type="region of interest" description="Disordered" evidence="6">
    <location>
        <begin position="879"/>
        <end position="901"/>
    </location>
</feature>
<dbReference type="InterPro" id="IPR001611">
    <property type="entry name" value="Leu-rich_rpt"/>
</dbReference>
<evidence type="ECO:0000256" key="6">
    <source>
        <dbReference type="SAM" id="MobiDB-lite"/>
    </source>
</evidence>
<feature type="region of interest" description="Disordered" evidence="6">
    <location>
        <begin position="501"/>
        <end position="577"/>
    </location>
</feature>
<dbReference type="Gene3D" id="3.80.10.10">
    <property type="entry name" value="Ribonuclease Inhibitor"/>
    <property type="match status" value="3"/>
</dbReference>
<dbReference type="InterPro" id="IPR010294">
    <property type="entry name" value="ADAMTS_spacer1"/>
</dbReference>
<dbReference type="InterPro" id="IPR045371">
    <property type="entry name" value="ADAMTS_CR_3"/>
</dbReference>
<comment type="subcellular location">
    <subcellularLocation>
        <location evidence="1">Secreted</location>
    </subcellularLocation>
</comment>
<dbReference type="SUPFAM" id="SSF52058">
    <property type="entry name" value="L domain-like"/>
    <property type="match status" value="1"/>
</dbReference>
<evidence type="ECO:0000256" key="5">
    <source>
        <dbReference type="ARBA" id="ARBA00022737"/>
    </source>
</evidence>
<evidence type="ECO:0000256" key="1">
    <source>
        <dbReference type="ARBA" id="ARBA00004613"/>
    </source>
</evidence>
<dbReference type="SMART" id="SM00209">
    <property type="entry name" value="TSP1"/>
    <property type="match status" value="7"/>
</dbReference>
<dbReference type="PANTHER" id="PTHR13723">
    <property type="entry name" value="ADAMTS A DISINTEGRIN AND METALLOPROTEASE WITH THROMBOSPONDIN MOTIFS PROTEASE"/>
    <property type="match status" value="1"/>
</dbReference>
<dbReference type="GO" id="GO:0031012">
    <property type="term" value="C:extracellular matrix"/>
    <property type="evidence" value="ECO:0007669"/>
    <property type="project" value="TreeGrafter"/>
</dbReference>
<feature type="region of interest" description="Disordered" evidence="6">
    <location>
        <begin position="446"/>
        <end position="476"/>
    </location>
</feature>